<feature type="transmembrane region" description="Helical" evidence="2">
    <location>
        <begin position="86"/>
        <end position="105"/>
    </location>
</feature>
<dbReference type="AlphaFoldDB" id="A0A6A4LAK1"/>
<comment type="caution">
    <text evidence="3">The sequence shown here is derived from an EMBL/GenBank/DDBJ whole genome shotgun (WGS) entry which is preliminary data.</text>
</comment>
<name>A0A6A4LAK1_9ERIC</name>
<keyword evidence="2" id="KW-0812">Transmembrane</keyword>
<feature type="non-terminal residue" evidence="3">
    <location>
        <position position="1"/>
    </location>
</feature>
<reference evidence="3 4" key="1">
    <citation type="journal article" date="2019" name="Genome Biol. Evol.">
        <title>The Rhododendron genome and chromosomal organization provide insight into shared whole-genome duplications across the heath family (Ericaceae).</title>
        <authorList>
            <person name="Soza V.L."/>
            <person name="Lindsley D."/>
            <person name="Waalkes A."/>
            <person name="Ramage E."/>
            <person name="Patwardhan R.P."/>
            <person name="Burton J.N."/>
            <person name="Adey A."/>
            <person name="Kumar A."/>
            <person name="Qiu R."/>
            <person name="Shendure J."/>
            <person name="Hall B."/>
        </authorList>
    </citation>
    <scope>NUCLEOTIDE SEQUENCE [LARGE SCALE GENOMIC DNA]</scope>
    <source>
        <strain evidence="3">RSF 1966-606</strain>
    </source>
</reference>
<evidence type="ECO:0000256" key="2">
    <source>
        <dbReference type="SAM" id="Phobius"/>
    </source>
</evidence>
<dbReference type="PANTHER" id="PTHR37706:SF2">
    <property type="entry name" value="TRANSMEMBRANE PROTEIN"/>
    <property type="match status" value="1"/>
</dbReference>
<gene>
    <name evidence="3" type="ORF">C3L33_14579</name>
</gene>
<keyword evidence="2" id="KW-0472">Membrane</keyword>
<feature type="compositionally biased region" description="Low complexity" evidence="1">
    <location>
        <begin position="15"/>
        <end position="25"/>
    </location>
</feature>
<feature type="transmembrane region" description="Helical" evidence="2">
    <location>
        <begin position="126"/>
        <end position="146"/>
    </location>
</feature>
<protein>
    <submittedName>
        <fullName evidence="3">Uncharacterized protein</fullName>
    </submittedName>
</protein>
<proteinExistence type="predicted"/>
<organism evidence="3 4">
    <name type="scientific">Rhododendron williamsianum</name>
    <dbReference type="NCBI Taxonomy" id="262921"/>
    <lineage>
        <taxon>Eukaryota</taxon>
        <taxon>Viridiplantae</taxon>
        <taxon>Streptophyta</taxon>
        <taxon>Embryophyta</taxon>
        <taxon>Tracheophyta</taxon>
        <taxon>Spermatophyta</taxon>
        <taxon>Magnoliopsida</taxon>
        <taxon>eudicotyledons</taxon>
        <taxon>Gunneridae</taxon>
        <taxon>Pentapetalae</taxon>
        <taxon>asterids</taxon>
        <taxon>Ericales</taxon>
        <taxon>Ericaceae</taxon>
        <taxon>Ericoideae</taxon>
        <taxon>Rhodoreae</taxon>
        <taxon>Rhododendron</taxon>
    </lineage>
</organism>
<feature type="region of interest" description="Disordered" evidence="1">
    <location>
        <begin position="1"/>
        <end position="72"/>
    </location>
</feature>
<dbReference type="PANTHER" id="PTHR37706">
    <property type="entry name" value="TRANSMEMBRANE PROTEIN"/>
    <property type="match status" value="1"/>
</dbReference>
<accession>A0A6A4LAK1</accession>
<dbReference type="OrthoDB" id="786429at2759"/>
<keyword evidence="4" id="KW-1185">Reference proteome</keyword>
<dbReference type="Proteomes" id="UP000428333">
    <property type="component" value="Linkage Group LG08"/>
</dbReference>
<evidence type="ECO:0000313" key="4">
    <source>
        <dbReference type="Proteomes" id="UP000428333"/>
    </source>
</evidence>
<evidence type="ECO:0000256" key="1">
    <source>
        <dbReference type="SAM" id="MobiDB-lite"/>
    </source>
</evidence>
<evidence type="ECO:0000313" key="3">
    <source>
        <dbReference type="EMBL" id="KAE9453494.1"/>
    </source>
</evidence>
<sequence length="170" mass="18425">MSVQSIHQHHATFPNRNTANSNNRNFLPPIHLHRSPPPSASNSCRCRAVSPGRQPPPESEPPDGKDPSPSEGLTTTFARLQDTVQIFFAVLFWMSLFFWSSVWDGRNNDGPVATKLRIIPFLKLEMGYILGGVGSGEVGMALVSFIDGSFGMACNLSHSHSGCSSTTLVG</sequence>
<dbReference type="EMBL" id="QEFC01002168">
    <property type="protein sequence ID" value="KAE9453494.1"/>
    <property type="molecule type" value="Genomic_DNA"/>
</dbReference>
<keyword evidence="2" id="KW-1133">Transmembrane helix</keyword>